<evidence type="ECO:0000256" key="1">
    <source>
        <dbReference type="SAM" id="MobiDB-lite"/>
    </source>
</evidence>
<dbReference type="AlphaFoldDB" id="A0A3N4HAW5"/>
<accession>A0A3N4HAW5</accession>
<proteinExistence type="predicted"/>
<gene>
    <name evidence="2" type="ORF">BJ508DRAFT_367955</name>
</gene>
<name>A0A3N4HAW5_ASCIM</name>
<reference evidence="2 3" key="1">
    <citation type="journal article" date="2018" name="Nat. Ecol. Evol.">
        <title>Pezizomycetes genomes reveal the molecular basis of ectomycorrhizal truffle lifestyle.</title>
        <authorList>
            <person name="Murat C."/>
            <person name="Payen T."/>
            <person name="Noel B."/>
            <person name="Kuo A."/>
            <person name="Morin E."/>
            <person name="Chen J."/>
            <person name="Kohler A."/>
            <person name="Krizsan K."/>
            <person name="Balestrini R."/>
            <person name="Da Silva C."/>
            <person name="Montanini B."/>
            <person name="Hainaut M."/>
            <person name="Levati E."/>
            <person name="Barry K.W."/>
            <person name="Belfiori B."/>
            <person name="Cichocki N."/>
            <person name="Clum A."/>
            <person name="Dockter R.B."/>
            <person name="Fauchery L."/>
            <person name="Guy J."/>
            <person name="Iotti M."/>
            <person name="Le Tacon F."/>
            <person name="Lindquist E.A."/>
            <person name="Lipzen A."/>
            <person name="Malagnac F."/>
            <person name="Mello A."/>
            <person name="Molinier V."/>
            <person name="Miyauchi S."/>
            <person name="Poulain J."/>
            <person name="Riccioni C."/>
            <person name="Rubini A."/>
            <person name="Sitrit Y."/>
            <person name="Splivallo R."/>
            <person name="Traeger S."/>
            <person name="Wang M."/>
            <person name="Zifcakova L."/>
            <person name="Wipf D."/>
            <person name="Zambonelli A."/>
            <person name="Paolocci F."/>
            <person name="Nowrousian M."/>
            <person name="Ottonello S."/>
            <person name="Baldrian P."/>
            <person name="Spatafora J.W."/>
            <person name="Henrissat B."/>
            <person name="Nagy L.G."/>
            <person name="Aury J.M."/>
            <person name="Wincker P."/>
            <person name="Grigoriev I.V."/>
            <person name="Bonfante P."/>
            <person name="Martin F.M."/>
        </authorList>
    </citation>
    <scope>NUCLEOTIDE SEQUENCE [LARGE SCALE GENOMIC DNA]</scope>
    <source>
        <strain evidence="2 3">RN42</strain>
    </source>
</reference>
<feature type="region of interest" description="Disordered" evidence="1">
    <location>
        <begin position="77"/>
        <end position="104"/>
    </location>
</feature>
<dbReference type="EMBL" id="ML120167">
    <property type="protein sequence ID" value="RPA70646.1"/>
    <property type="molecule type" value="Genomic_DNA"/>
</dbReference>
<evidence type="ECO:0000313" key="3">
    <source>
        <dbReference type="Proteomes" id="UP000275078"/>
    </source>
</evidence>
<dbReference type="Proteomes" id="UP000275078">
    <property type="component" value="Unassembled WGS sequence"/>
</dbReference>
<organism evidence="2 3">
    <name type="scientific">Ascobolus immersus RN42</name>
    <dbReference type="NCBI Taxonomy" id="1160509"/>
    <lineage>
        <taxon>Eukaryota</taxon>
        <taxon>Fungi</taxon>
        <taxon>Dikarya</taxon>
        <taxon>Ascomycota</taxon>
        <taxon>Pezizomycotina</taxon>
        <taxon>Pezizomycetes</taxon>
        <taxon>Pezizales</taxon>
        <taxon>Ascobolaceae</taxon>
        <taxon>Ascobolus</taxon>
    </lineage>
</organism>
<protein>
    <submittedName>
        <fullName evidence="2">Uncharacterized protein</fullName>
    </submittedName>
</protein>
<keyword evidence="3" id="KW-1185">Reference proteome</keyword>
<feature type="region of interest" description="Disordered" evidence="1">
    <location>
        <begin position="27"/>
        <end position="57"/>
    </location>
</feature>
<evidence type="ECO:0000313" key="2">
    <source>
        <dbReference type="EMBL" id="RPA70646.1"/>
    </source>
</evidence>
<sequence>MQAQWETADYEPGPSLVFQHSAFSIQPVSQSAPKGRRHGRLQGPVSATNPAPKDRFKDGFKDGFKARLLLRIQPGRRGSRTASWTDSRPDFGCNPAPKDRSKDGLAQSFLPLDIARSSRIFDAILSPVSASKPAQVWLLHHQFPPRNQLEFSRYYHSVKCPVSAAKEEPNNAYTAQFPVANGEPNYAYTARFTAAKTEALRRPRSA</sequence>